<sequence length="178" mass="19829">MHEQRSCRRIKGNVADMRDLHSRQQEWKRVGRESGLRQKSPKLQTEPGASIMLCMGKTETLPHCVCKKALGFNLGRSRGYSHKSHVAWDGSRSGYEGMKHPAATLYAIRVHHGLASARIVKSDTRGARSEDPQTAFVSGCGRGLSYRWIEDAKVRAELLANGADMVCYSGFTCGQRNH</sequence>
<name>A0A7U2I1L7_PHANO</name>
<organism evidence="1 2">
    <name type="scientific">Phaeosphaeria nodorum (strain SN15 / ATCC MYA-4574 / FGSC 10173)</name>
    <name type="common">Glume blotch fungus</name>
    <name type="synonym">Parastagonospora nodorum</name>
    <dbReference type="NCBI Taxonomy" id="321614"/>
    <lineage>
        <taxon>Eukaryota</taxon>
        <taxon>Fungi</taxon>
        <taxon>Dikarya</taxon>
        <taxon>Ascomycota</taxon>
        <taxon>Pezizomycotina</taxon>
        <taxon>Dothideomycetes</taxon>
        <taxon>Pleosporomycetidae</taxon>
        <taxon>Pleosporales</taxon>
        <taxon>Pleosporineae</taxon>
        <taxon>Phaeosphaeriaceae</taxon>
        <taxon>Parastagonospora</taxon>
    </lineage>
</organism>
<dbReference type="Proteomes" id="UP000663193">
    <property type="component" value="Chromosome 8"/>
</dbReference>
<dbReference type="AlphaFoldDB" id="A0A7U2I1L7"/>
<protein>
    <submittedName>
        <fullName evidence="1">Uncharacterized protein</fullName>
    </submittedName>
</protein>
<dbReference type="VEuPathDB" id="FungiDB:JI435_412090"/>
<reference evidence="2" key="1">
    <citation type="journal article" date="2021" name="BMC Genomics">
        <title>Chromosome-level genome assembly and manually-curated proteome of model necrotroph Parastagonospora nodorum Sn15 reveals a genome-wide trove of candidate effector homologs, and redundancy of virulence-related functions within an accessory chromosome.</title>
        <authorList>
            <person name="Bertazzoni S."/>
            <person name="Jones D.A.B."/>
            <person name="Phan H.T."/>
            <person name="Tan K.-C."/>
            <person name="Hane J.K."/>
        </authorList>
    </citation>
    <scope>NUCLEOTIDE SEQUENCE [LARGE SCALE GENOMIC DNA]</scope>
    <source>
        <strain evidence="2">SN15 / ATCC MYA-4574 / FGSC 10173)</strain>
    </source>
</reference>
<evidence type="ECO:0000313" key="2">
    <source>
        <dbReference type="Proteomes" id="UP000663193"/>
    </source>
</evidence>
<accession>A0A7U2I1L7</accession>
<evidence type="ECO:0000313" key="1">
    <source>
        <dbReference type="EMBL" id="QRC98474.1"/>
    </source>
</evidence>
<gene>
    <name evidence="1" type="ORF">JI435_412090</name>
</gene>
<proteinExistence type="predicted"/>
<keyword evidence="2" id="KW-1185">Reference proteome</keyword>
<dbReference type="EMBL" id="CP069030">
    <property type="protein sequence ID" value="QRC98474.1"/>
    <property type="molecule type" value="Genomic_DNA"/>
</dbReference>